<gene>
    <name evidence="3" type="ORF">FQA47_020475</name>
</gene>
<feature type="region of interest" description="Disordered" evidence="1">
    <location>
        <begin position="239"/>
        <end position="299"/>
    </location>
</feature>
<feature type="compositionally biased region" description="Low complexity" evidence="1">
    <location>
        <begin position="280"/>
        <end position="299"/>
    </location>
</feature>
<feature type="compositionally biased region" description="Acidic residues" evidence="1">
    <location>
        <begin position="266"/>
        <end position="279"/>
    </location>
</feature>
<dbReference type="AlphaFoldDB" id="A0A834FCJ1"/>
<organism evidence="3 4">
    <name type="scientific">Oryzias melastigma</name>
    <name type="common">Marine medaka</name>
    <dbReference type="NCBI Taxonomy" id="30732"/>
    <lineage>
        <taxon>Eukaryota</taxon>
        <taxon>Metazoa</taxon>
        <taxon>Chordata</taxon>
        <taxon>Craniata</taxon>
        <taxon>Vertebrata</taxon>
        <taxon>Euteleostomi</taxon>
        <taxon>Actinopterygii</taxon>
        <taxon>Neopterygii</taxon>
        <taxon>Teleostei</taxon>
        <taxon>Neoteleostei</taxon>
        <taxon>Acanthomorphata</taxon>
        <taxon>Ovalentaria</taxon>
        <taxon>Atherinomorphae</taxon>
        <taxon>Beloniformes</taxon>
        <taxon>Adrianichthyidae</taxon>
        <taxon>Oryziinae</taxon>
        <taxon>Oryzias</taxon>
    </lineage>
</organism>
<protein>
    <recommendedName>
        <fullName evidence="5">Secretory calcium-binding phosphoprotein 5</fullName>
    </recommendedName>
</protein>
<reference evidence="3" key="1">
    <citation type="journal article" name="BMC Genomics">
        <title>Long-read sequencing and de novo genome assembly of marine medaka (Oryzias melastigma).</title>
        <authorList>
            <person name="Liang P."/>
            <person name="Saqib H.S.A."/>
            <person name="Ni X."/>
            <person name="Shen Y."/>
        </authorList>
    </citation>
    <scope>NUCLEOTIDE SEQUENCE</scope>
    <source>
        <strain evidence="3">Bigg-433</strain>
    </source>
</reference>
<dbReference type="EMBL" id="WKFB01000157">
    <property type="protein sequence ID" value="KAF6733430.1"/>
    <property type="molecule type" value="Genomic_DNA"/>
</dbReference>
<comment type="caution">
    <text evidence="3">The sequence shown here is derived from an EMBL/GenBank/DDBJ whole genome shotgun (WGS) entry which is preliminary data.</text>
</comment>
<dbReference type="PROSITE" id="PS51257">
    <property type="entry name" value="PROKAR_LIPOPROTEIN"/>
    <property type="match status" value="1"/>
</dbReference>
<accession>A0A834FCJ1</accession>
<evidence type="ECO:0000313" key="3">
    <source>
        <dbReference type="EMBL" id="KAF6733430.1"/>
    </source>
</evidence>
<name>A0A834FCJ1_ORYME</name>
<sequence length="378" mass="39368">MSVDIRRAKMKLAILCLCLVSTACAVPFQYLPHFPGSRQQQPPVQGNNPFSPGFPQPGLPGAYSVELIYPHRFPGGTTGGVNPTQPFSSYGFIKYSIPQPPGRQSLEIFYPYDFSQQRIVQHLPPMSNQPVMPDVFPLEYPPQNFPQQNINKPITDAKAVPSQEPLQPLLQNQPTQESQVPDSDSSEVAAHANEALRLMELFRMYQRQGLANPFLPAADAPAGPAAAVAINVPVQQAAAIPAGDDSDEETEGGNPGPAVGVAPLNSDEEEEVEEVEATEVEPAVAEPAEGTAAPPAAATEPAVVDVAVDAAPVDDVVVDVPPVDVAAVDIAPEVAADAAGPAAADIPAAADVPAVGDTVAADAAENEVTGGVADPAPL</sequence>
<keyword evidence="2" id="KW-0732">Signal</keyword>
<evidence type="ECO:0000256" key="2">
    <source>
        <dbReference type="SAM" id="SignalP"/>
    </source>
</evidence>
<feature type="signal peptide" evidence="2">
    <location>
        <begin position="1"/>
        <end position="25"/>
    </location>
</feature>
<evidence type="ECO:0000256" key="1">
    <source>
        <dbReference type="SAM" id="MobiDB-lite"/>
    </source>
</evidence>
<feature type="chain" id="PRO_5032669261" description="Secretory calcium-binding phosphoprotein 5" evidence="2">
    <location>
        <begin position="26"/>
        <end position="378"/>
    </location>
</feature>
<proteinExistence type="predicted"/>
<dbReference type="Proteomes" id="UP000646548">
    <property type="component" value="Unassembled WGS sequence"/>
</dbReference>
<evidence type="ECO:0000313" key="4">
    <source>
        <dbReference type="Proteomes" id="UP000646548"/>
    </source>
</evidence>
<evidence type="ECO:0008006" key="5">
    <source>
        <dbReference type="Google" id="ProtNLM"/>
    </source>
</evidence>